<accession>A0A5S3PDX1</accession>
<keyword evidence="1" id="KW-0812">Transmembrane</keyword>
<evidence type="ECO:0000313" key="2">
    <source>
        <dbReference type="EMBL" id="TMM52163.1"/>
    </source>
</evidence>
<gene>
    <name evidence="2" type="ORF">FEE95_20970</name>
</gene>
<proteinExistence type="predicted"/>
<comment type="caution">
    <text evidence="2">The sequence shown here is derived from an EMBL/GenBank/DDBJ whole genome shotgun (WGS) entry which is preliminary data.</text>
</comment>
<dbReference type="EMBL" id="VATY01000006">
    <property type="protein sequence ID" value="TMM52163.1"/>
    <property type="molecule type" value="Genomic_DNA"/>
</dbReference>
<feature type="transmembrane region" description="Helical" evidence="1">
    <location>
        <begin position="12"/>
        <end position="33"/>
    </location>
</feature>
<dbReference type="AlphaFoldDB" id="A0A5S3PDX1"/>
<dbReference type="OrthoDB" id="1190115at2"/>
<sequence length="111" mass="12697">MALLKKIKASTLMETLVATVLIVVIFMISSMIMNNLLANNIKQNTELAEERLNALEYQVLNKGIKLPYYEDFESWEISIFEQKQGQYSLVTLEAEHTVTKATVTNYMTSED</sequence>
<dbReference type="RefSeq" id="WP_138660006.1">
    <property type="nucleotide sequence ID" value="NZ_VATY01000006.1"/>
</dbReference>
<evidence type="ECO:0008006" key="4">
    <source>
        <dbReference type="Google" id="ProtNLM"/>
    </source>
</evidence>
<name>A0A5S3PDX1_9FLAO</name>
<organism evidence="2 3">
    <name type="scientific">Maribacter algarum</name>
    <name type="common">ex Zhang et al. 2020</name>
    <dbReference type="NCBI Taxonomy" id="2578118"/>
    <lineage>
        <taxon>Bacteria</taxon>
        <taxon>Pseudomonadati</taxon>
        <taxon>Bacteroidota</taxon>
        <taxon>Flavobacteriia</taxon>
        <taxon>Flavobacteriales</taxon>
        <taxon>Flavobacteriaceae</taxon>
        <taxon>Maribacter</taxon>
    </lineage>
</organism>
<evidence type="ECO:0000313" key="3">
    <source>
        <dbReference type="Proteomes" id="UP000310314"/>
    </source>
</evidence>
<keyword evidence="3" id="KW-1185">Reference proteome</keyword>
<keyword evidence="1" id="KW-1133">Transmembrane helix</keyword>
<protein>
    <recommendedName>
        <fullName evidence="4">Type II secretion system protein</fullName>
    </recommendedName>
</protein>
<evidence type="ECO:0000256" key="1">
    <source>
        <dbReference type="SAM" id="Phobius"/>
    </source>
</evidence>
<dbReference type="Proteomes" id="UP000310314">
    <property type="component" value="Unassembled WGS sequence"/>
</dbReference>
<reference evidence="2 3" key="1">
    <citation type="submission" date="2019-05" db="EMBL/GenBank/DDBJ databases">
        <authorList>
            <person name="Zhang J.-Y."/>
            <person name="Feg X."/>
            <person name="Du Z.-J."/>
        </authorList>
    </citation>
    <scope>NUCLEOTIDE SEQUENCE [LARGE SCALE GENOMIC DNA]</scope>
    <source>
        <strain evidence="2 3">RZ26</strain>
    </source>
</reference>
<keyword evidence="1" id="KW-0472">Membrane</keyword>